<evidence type="ECO:0000313" key="16">
    <source>
        <dbReference type="EMBL" id="GAN81357.1"/>
    </source>
</evidence>
<protein>
    <recommendedName>
        <fullName evidence="13">Probable potassium transport system protein Kup</fullName>
    </recommendedName>
</protein>
<evidence type="ECO:0000256" key="5">
    <source>
        <dbReference type="ARBA" id="ARBA00022519"/>
    </source>
</evidence>
<dbReference type="GO" id="GO:0005886">
    <property type="term" value="C:plasma membrane"/>
    <property type="evidence" value="ECO:0007669"/>
    <property type="project" value="UniProtKB-SubCell"/>
</dbReference>
<feature type="transmembrane region" description="Helical" evidence="13">
    <location>
        <begin position="146"/>
        <end position="165"/>
    </location>
</feature>
<comment type="subcellular location">
    <subcellularLocation>
        <location evidence="13">Cell membrane</location>
        <topology evidence="13">Multi-pass membrane protein</topology>
    </subcellularLocation>
    <subcellularLocation>
        <location evidence="1">Membrane</location>
        <topology evidence="1">Multi-pass membrane protein</topology>
    </subcellularLocation>
</comment>
<dbReference type="PANTHER" id="PTHR30540">
    <property type="entry name" value="OSMOTIC STRESS POTASSIUM TRANSPORTER"/>
    <property type="match status" value="1"/>
</dbReference>
<comment type="similarity">
    <text evidence="2 13">Belongs to the HAK/KUP transporter (TC 2.A.72) family.</text>
</comment>
<dbReference type="STRING" id="1120923.SAMN02746095_03221"/>
<evidence type="ECO:0000256" key="3">
    <source>
        <dbReference type="ARBA" id="ARBA00022448"/>
    </source>
</evidence>
<feature type="transmembrane region" description="Helical" evidence="13">
    <location>
        <begin position="371"/>
        <end position="394"/>
    </location>
</feature>
<keyword evidence="12 13" id="KW-0472">Membrane</keyword>
<dbReference type="RefSeq" id="WP_048879748.1">
    <property type="nucleotide sequence ID" value="NZ_BANC01000089.1"/>
</dbReference>
<feature type="transmembrane region" description="Helical" evidence="13">
    <location>
        <begin position="297"/>
        <end position="324"/>
    </location>
</feature>
<dbReference type="Pfam" id="PF02705">
    <property type="entry name" value="K_trans"/>
    <property type="match status" value="1"/>
</dbReference>
<comment type="caution">
    <text evidence="16">The sequence shown here is derived from an EMBL/GenBank/DDBJ whole genome shotgun (WGS) entry which is preliminary data.</text>
</comment>
<feature type="transmembrane region" description="Helical" evidence="13">
    <location>
        <begin position="177"/>
        <end position="197"/>
    </location>
</feature>
<gene>
    <name evidence="13" type="primary">kup</name>
    <name evidence="16" type="ORF">Aam_091_014</name>
</gene>
<evidence type="ECO:0000259" key="15">
    <source>
        <dbReference type="Pfam" id="PF22776"/>
    </source>
</evidence>
<sequence length="630" mass="68380">MTSSAVQQGGAAEKLRLSALIGVLGVVYGDIGTSPLYALQASIAYFNGPKLRPEDVLGVLSLITWALVITVTIKYVTFIMRADNNGEGGTLSLMALASRVARSDRTRIAAGLVGIVGAGLFFGDGVITPAISILSAVEGIEVVAPSLSEAVLPIAVAVIAGLFLVQRHGTAMVGRAFGPVMVIWFLSLGLLGLSQIIHHPDVFIALNPYFGASFIFRHDKIAFLTLGAVVLAVTGAEALYADMSHFGRRPIRTSWLFFVLPCLVLNYYGQGALVIAHPETASNPFYHLVPHVLQVPMILLATLATVIASQAVITGAFTVSRTCVQLGLLPRMEVRHTSETEQGQIYVPQINTILAIGVLLLVLTFKSSAALASAYGIAVTGTFLCDNTLAAFVYRRQFGWSRTATICLFGAIGIVDLAFFGANSLKIFEGGWVPLAIGFTIILIMTTWRRGRSLIMARWMQDSLPLSTFLNRLPQSRIVRVPGTAVFMTGNLDFVPNALLHNLKHNKVLHEQVFFVTVRNLEVPQAAPGERVRVEEAAPGIYKVALYYGFMESPNVPRALESLNGQGIEFKAMQSSYFLGRETVVPASVPKLRFIRRWLFLFMARNAITATEFFRIPSDRVVELGVRIAV</sequence>
<evidence type="ECO:0000256" key="4">
    <source>
        <dbReference type="ARBA" id="ARBA00022475"/>
    </source>
</evidence>
<feature type="transmembrane region" description="Helical" evidence="13">
    <location>
        <begin position="221"/>
        <end position="243"/>
    </location>
</feature>
<keyword evidence="8 13" id="KW-0769">Symport</keyword>
<feature type="transmembrane region" description="Helical" evidence="13">
    <location>
        <begin position="255"/>
        <end position="277"/>
    </location>
</feature>
<keyword evidence="6 13" id="KW-0633">Potassium transport</keyword>
<keyword evidence="7 13" id="KW-0812">Transmembrane</keyword>
<dbReference type="Proteomes" id="UP000032668">
    <property type="component" value="Unassembled WGS sequence"/>
</dbReference>
<evidence type="ECO:0000256" key="6">
    <source>
        <dbReference type="ARBA" id="ARBA00022538"/>
    </source>
</evidence>
<evidence type="ECO:0000256" key="12">
    <source>
        <dbReference type="ARBA" id="ARBA00023136"/>
    </source>
</evidence>
<keyword evidence="4 13" id="KW-1003">Cell membrane</keyword>
<dbReference type="InterPro" id="IPR053951">
    <property type="entry name" value="K_trans_N"/>
</dbReference>
<feature type="domain" description="K+ potassium transporter C-terminal" evidence="15">
    <location>
        <begin position="482"/>
        <end position="628"/>
    </location>
</feature>
<dbReference type="HAMAP" id="MF_01522">
    <property type="entry name" value="Kup"/>
    <property type="match status" value="1"/>
</dbReference>
<dbReference type="InterPro" id="IPR053952">
    <property type="entry name" value="K_trans_C"/>
</dbReference>
<keyword evidence="5" id="KW-0997">Cell inner membrane</keyword>
<keyword evidence="11 13" id="KW-0406">Ion transport</keyword>
<dbReference type="InterPro" id="IPR023051">
    <property type="entry name" value="Kup"/>
</dbReference>
<feature type="transmembrane region" description="Helical" evidence="13">
    <location>
        <begin position="108"/>
        <end position="134"/>
    </location>
</feature>
<keyword evidence="17" id="KW-1185">Reference proteome</keyword>
<accession>A0A0D6PI74</accession>
<evidence type="ECO:0000256" key="9">
    <source>
        <dbReference type="ARBA" id="ARBA00022958"/>
    </source>
</evidence>
<evidence type="ECO:0000259" key="14">
    <source>
        <dbReference type="Pfam" id="PF02705"/>
    </source>
</evidence>
<comment type="function">
    <text evidence="13">Transport of potassium into the cell. Likely operates as a K(+):H(+) symporter.</text>
</comment>
<dbReference type="GO" id="GO:0015293">
    <property type="term" value="F:symporter activity"/>
    <property type="evidence" value="ECO:0007669"/>
    <property type="project" value="UniProtKB-UniRule"/>
</dbReference>
<feature type="transmembrane region" description="Helical" evidence="13">
    <location>
        <begin position="345"/>
        <end position="365"/>
    </location>
</feature>
<feature type="transmembrane region" description="Helical" evidence="13">
    <location>
        <begin position="56"/>
        <end position="76"/>
    </location>
</feature>
<evidence type="ECO:0000256" key="1">
    <source>
        <dbReference type="ARBA" id="ARBA00004141"/>
    </source>
</evidence>
<keyword evidence="3 13" id="KW-0813">Transport</keyword>
<comment type="catalytic activity">
    <reaction evidence="13">
        <text>K(+)(in) + H(+)(in) = K(+)(out) + H(+)(out)</text>
        <dbReference type="Rhea" id="RHEA:28490"/>
        <dbReference type="ChEBI" id="CHEBI:15378"/>
        <dbReference type="ChEBI" id="CHEBI:29103"/>
    </reaction>
</comment>
<proteinExistence type="inferred from homology"/>
<organism evidence="16 17">
    <name type="scientific">Acidocella aminolytica 101 = DSM 11237</name>
    <dbReference type="NCBI Taxonomy" id="1120923"/>
    <lineage>
        <taxon>Bacteria</taxon>
        <taxon>Pseudomonadati</taxon>
        <taxon>Pseudomonadota</taxon>
        <taxon>Alphaproteobacteria</taxon>
        <taxon>Acetobacterales</taxon>
        <taxon>Acidocellaceae</taxon>
        <taxon>Acidocella</taxon>
    </lineage>
</organism>
<reference evidence="16 17" key="1">
    <citation type="submission" date="2012-11" db="EMBL/GenBank/DDBJ databases">
        <title>Whole genome sequence of Acidocella aminolytica 101 = DSM 11237.</title>
        <authorList>
            <person name="Azuma Y."/>
            <person name="Higashiura N."/>
            <person name="Hirakawa H."/>
            <person name="Matsushita K."/>
        </authorList>
    </citation>
    <scope>NUCLEOTIDE SEQUENCE [LARGE SCALE GENOMIC DNA]</scope>
    <source>
        <strain evidence="17">101 / DSM 11237</strain>
    </source>
</reference>
<dbReference type="PANTHER" id="PTHR30540:SF79">
    <property type="entry name" value="LOW AFFINITY POTASSIUM TRANSPORT SYSTEM PROTEIN KUP"/>
    <property type="match status" value="1"/>
</dbReference>
<feature type="transmembrane region" description="Helical" evidence="13">
    <location>
        <begin position="406"/>
        <end position="425"/>
    </location>
</feature>
<evidence type="ECO:0000256" key="2">
    <source>
        <dbReference type="ARBA" id="ARBA00007019"/>
    </source>
</evidence>
<dbReference type="GO" id="GO:0015079">
    <property type="term" value="F:potassium ion transmembrane transporter activity"/>
    <property type="evidence" value="ECO:0007669"/>
    <property type="project" value="UniProtKB-UniRule"/>
</dbReference>
<evidence type="ECO:0000256" key="13">
    <source>
        <dbReference type="HAMAP-Rule" id="MF_01522"/>
    </source>
</evidence>
<feature type="transmembrane region" description="Helical" evidence="13">
    <location>
        <begin position="431"/>
        <end position="448"/>
    </location>
</feature>
<evidence type="ECO:0000313" key="17">
    <source>
        <dbReference type="Proteomes" id="UP000032668"/>
    </source>
</evidence>
<name>A0A0D6PI74_9PROT</name>
<dbReference type="OrthoDB" id="9805577at2"/>
<dbReference type="EMBL" id="BANC01000089">
    <property type="protein sequence ID" value="GAN81357.1"/>
    <property type="molecule type" value="Genomic_DNA"/>
</dbReference>
<evidence type="ECO:0000256" key="7">
    <source>
        <dbReference type="ARBA" id="ARBA00022692"/>
    </source>
</evidence>
<dbReference type="InterPro" id="IPR003855">
    <property type="entry name" value="K+_transporter"/>
</dbReference>
<evidence type="ECO:0000256" key="8">
    <source>
        <dbReference type="ARBA" id="ARBA00022847"/>
    </source>
</evidence>
<evidence type="ECO:0000256" key="10">
    <source>
        <dbReference type="ARBA" id="ARBA00022989"/>
    </source>
</evidence>
<keyword evidence="9 13" id="KW-0630">Potassium</keyword>
<feature type="domain" description="K+ potassium transporter integral membrane" evidence="14">
    <location>
        <begin position="21"/>
        <end position="471"/>
    </location>
</feature>
<dbReference type="AlphaFoldDB" id="A0A0D6PI74"/>
<evidence type="ECO:0000256" key="11">
    <source>
        <dbReference type="ARBA" id="ARBA00023065"/>
    </source>
</evidence>
<keyword evidence="10 13" id="KW-1133">Transmembrane helix</keyword>
<dbReference type="Pfam" id="PF22776">
    <property type="entry name" value="K_trans_C"/>
    <property type="match status" value="1"/>
</dbReference>